<proteinExistence type="predicted"/>
<dbReference type="Proteomes" id="UP000295252">
    <property type="component" value="Chromosome VI"/>
</dbReference>
<dbReference type="InParanoid" id="A0A068TRI1"/>
<organism evidence="1 2">
    <name type="scientific">Coffea canephora</name>
    <name type="common">Robusta coffee</name>
    <dbReference type="NCBI Taxonomy" id="49390"/>
    <lineage>
        <taxon>Eukaryota</taxon>
        <taxon>Viridiplantae</taxon>
        <taxon>Streptophyta</taxon>
        <taxon>Embryophyta</taxon>
        <taxon>Tracheophyta</taxon>
        <taxon>Spermatophyta</taxon>
        <taxon>Magnoliopsida</taxon>
        <taxon>eudicotyledons</taxon>
        <taxon>Gunneridae</taxon>
        <taxon>Pentapetalae</taxon>
        <taxon>asterids</taxon>
        <taxon>lamiids</taxon>
        <taxon>Gentianales</taxon>
        <taxon>Rubiaceae</taxon>
        <taxon>Ixoroideae</taxon>
        <taxon>Gardenieae complex</taxon>
        <taxon>Bertiereae - Coffeeae clade</taxon>
        <taxon>Coffeeae</taxon>
        <taxon>Coffea</taxon>
    </lineage>
</organism>
<keyword evidence="2" id="KW-1185">Reference proteome</keyword>
<dbReference type="EMBL" id="HG739086">
    <property type="protein sequence ID" value="CDO98617.1"/>
    <property type="molecule type" value="Genomic_DNA"/>
</dbReference>
<accession>A0A068TRI1</accession>
<dbReference type="Gramene" id="CDO98617">
    <property type="protein sequence ID" value="CDO98617"/>
    <property type="gene ID" value="GSCOC_T00022774001"/>
</dbReference>
<protein>
    <submittedName>
        <fullName evidence="1">Uncharacterized protein</fullName>
    </submittedName>
</protein>
<reference evidence="2" key="1">
    <citation type="journal article" date="2014" name="Science">
        <title>The coffee genome provides insight into the convergent evolution of caffeine biosynthesis.</title>
        <authorList>
            <person name="Denoeud F."/>
            <person name="Carretero-Paulet L."/>
            <person name="Dereeper A."/>
            <person name="Droc G."/>
            <person name="Guyot R."/>
            <person name="Pietrella M."/>
            <person name="Zheng C."/>
            <person name="Alberti A."/>
            <person name="Anthony F."/>
            <person name="Aprea G."/>
            <person name="Aury J.M."/>
            <person name="Bento P."/>
            <person name="Bernard M."/>
            <person name="Bocs S."/>
            <person name="Campa C."/>
            <person name="Cenci A."/>
            <person name="Combes M.C."/>
            <person name="Crouzillat D."/>
            <person name="Da Silva C."/>
            <person name="Daddiego L."/>
            <person name="De Bellis F."/>
            <person name="Dussert S."/>
            <person name="Garsmeur O."/>
            <person name="Gayraud T."/>
            <person name="Guignon V."/>
            <person name="Jahn K."/>
            <person name="Jamilloux V."/>
            <person name="Joet T."/>
            <person name="Labadie K."/>
            <person name="Lan T."/>
            <person name="Leclercq J."/>
            <person name="Lepelley M."/>
            <person name="Leroy T."/>
            <person name="Li L.T."/>
            <person name="Librado P."/>
            <person name="Lopez L."/>
            <person name="Munoz A."/>
            <person name="Noel B."/>
            <person name="Pallavicini A."/>
            <person name="Perrotta G."/>
            <person name="Poncet V."/>
            <person name="Pot D."/>
            <person name="Priyono X."/>
            <person name="Rigoreau M."/>
            <person name="Rouard M."/>
            <person name="Rozas J."/>
            <person name="Tranchant-Dubreuil C."/>
            <person name="VanBuren R."/>
            <person name="Zhang Q."/>
            <person name="Andrade A.C."/>
            <person name="Argout X."/>
            <person name="Bertrand B."/>
            <person name="de Kochko A."/>
            <person name="Graziosi G."/>
            <person name="Henry R.J."/>
            <person name="Jayarama X."/>
            <person name="Ming R."/>
            <person name="Nagai C."/>
            <person name="Rounsley S."/>
            <person name="Sankoff D."/>
            <person name="Giuliano G."/>
            <person name="Albert V.A."/>
            <person name="Wincker P."/>
            <person name="Lashermes P."/>
        </authorList>
    </citation>
    <scope>NUCLEOTIDE SEQUENCE [LARGE SCALE GENOMIC DNA]</scope>
    <source>
        <strain evidence="2">cv. DH200-94</strain>
    </source>
</reference>
<evidence type="ECO:0000313" key="1">
    <source>
        <dbReference type="EMBL" id="CDO98617.1"/>
    </source>
</evidence>
<name>A0A068TRI1_COFCA</name>
<evidence type="ECO:0000313" key="2">
    <source>
        <dbReference type="Proteomes" id="UP000295252"/>
    </source>
</evidence>
<dbReference type="AlphaFoldDB" id="A0A068TRI1"/>
<sequence>MKQLTPYLILHPMRLTYCKMIFNLNDPETSVLVAVLLTTGSSLTFESVIAAPSSNADSDSIDITYIYYKEC</sequence>
<gene>
    <name evidence="1" type="ORF">GSCOC_T00022774001</name>
</gene>